<dbReference type="Proteomes" id="UP000595841">
    <property type="component" value="Chromosome"/>
</dbReference>
<protein>
    <submittedName>
        <fullName evidence="1">Uncharacterized protein</fullName>
    </submittedName>
</protein>
<dbReference type="AlphaFoldDB" id="A0A974P8F7"/>
<evidence type="ECO:0000313" key="2">
    <source>
        <dbReference type="Proteomes" id="UP000595841"/>
    </source>
</evidence>
<keyword evidence="2" id="KW-1185">Reference proteome</keyword>
<reference evidence="1 2" key="1">
    <citation type="submission" date="2021-01" db="EMBL/GenBank/DDBJ databases">
        <title>Whole genome sequence of Paenibacillus sonchi LMG 24727 for comparative genomics.</title>
        <authorList>
            <person name="Lee G."/>
            <person name="Kim M.-J."/>
            <person name="Lim K."/>
            <person name="Shin J.-H."/>
        </authorList>
    </citation>
    <scope>NUCLEOTIDE SEQUENCE [LARGE SCALE GENOMIC DNA]</scope>
    <source>
        <strain evidence="1 2">LMG 24727</strain>
    </source>
</reference>
<name>A0A974P8F7_9BACL</name>
<dbReference type="EMBL" id="CP068595">
    <property type="protein sequence ID" value="QQZ58698.1"/>
    <property type="molecule type" value="Genomic_DNA"/>
</dbReference>
<evidence type="ECO:0000313" key="1">
    <source>
        <dbReference type="EMBL" id="QQZ58698.1"/>
    </source>
</evidence>
<dbReference type="KEGG" id="pson:JI735_18180"/>
<proteinExistence type="predicted"/>
<gene>
    <name evidence="1" type="ORF">JI735_18180</name>
</gene>
<sequence length="47" mass="5454">MKHINSYIYTKTPLNKFRDDDYRGTTLVIAMIRDVTEMKLTIALCGC</sequence>
<dbReference type="RefSeq" id="WP_157771485.1">
    <property type="nucleotide sequence ID" value="NZ_CP068595.1"/>
</dbReference>
<organism evidence="1 2">
    <name type="scientific">Paenibacillus sonchi</name>
    <dbReference type="NCBI Taxonomy" id="373687"/>
    <lineage>
        <taxon>Bacteria</taxon>
        <taxon>Bacillati</taxon>
        <taxon>Bacillota</taxon>
        <taxon>Bacilli</taxon>
        <taxon>Bacillales</taxon>
        <taxon>Paenibacillaceae</taxon>
        <taxon>Paenibacillus</taxon>
        <taxon>Paenibacillus sonchi group</taxon>
    </lineage>
</organism>
<accession>A0A974P8F7</accession>